<dbReference type="SUPFAM" id="SSF53335">
    <property type="entry name" value="S-adenosyl-L-methionine-dependent methyltransferases"/>
    <property type="match status" value="1"/>
</dbReference>
<name>D4ZL73_SHEVD</name>
<dbReference type="Gene3D" id="3.40.50.150">
    <property type="entry name" value="Vaccinia Virus protein VP39"/>
    <property type="match status" value="1"/>
</dbReference>
<evidence type="ECO:0000313" key="3">
    <source>
        <dbReference type="Proteomes" id="UP000002350"/>
    </source>
</evidence>
<evidence type="ECO:0000313" key="2">
    <source>
        <dbReference type="EMBL" id="BAJ02422.1"/>
    </source>
</evidence>
<dbReference type="EMBL" id="AP011177">
    <property type="protein sequence ID" value="BAJ02422.1"/>
    <property type="molecule type" value="Genomic_DNA"/>
</dbReference>
<dbReference type="Pfam" id="PF08241">
    <property type="entry name" value="Methyltransf_11"/>
    <property type="match status" value="1"/>
</dbReference>
<feature type="domain" description="Methyltransferase type 11" evidence="1">
    <location>
        <begin position="47"/>
        <end position="145"/>
    </location>
</feature>
<evidence type="ECO:0000259" key="1">
    <source>
        <dbReference type="Pfam" id="PF08241"/>
    </source>
</evidence>
<dbReference type="KEGG" id="svo:SVI_2451"/>
<gene>
    <name evidence="2" type="ordered locus">SVI_2451</name>
</gene>
<keyword evidence="3" id="KW-1185">Reference proteome</keyword>
<accession>D4ZL73</accession>
<dbReference type="InterPro" id="IPR013216">
    <property type="entry name" value="Methyltransf_11"/>
</dbReference>
<dbReference type="Proteomes" id="UP000002350">
    <property type="component" value="Chromosome"/>
</dbReference>
<dbReference type="GO" id="GO:0008757">
    <property type="term" value="F:S-adenosylmethionine-dependent methyltransferase activity"/>
    <property type="evidence" value="ECO:0007669"/>
    <property type="project" value="InterPro"/>
</dbReference>
<protein>
    <recommendedName>
        <fullName evidence="1">Methyltransferase type 11 domain-containing protein</fullName>
    </recommendedName>
</protein>
<dbReference type="HOGENOM" id="CLU_092062_0_0_6"/>
<sequence length="206" mass="22762">MARVMTSGTEGYERFIPLFIESSQALDFNLVCKDFVSFLPAKNSSILDLGSGAGQNSAALDKLGFNVTAIEPMAAFLNAAMNEYKGTSIEWLHDSLPHIACLDSHDETFDFVLINAVWHHLSETERDIAASKISTVIKMNGRCAISLRNGPSGMGTRVFQIDSKNTINLFESYGFKCIFKLSNQASVLPNKENVKWTRVVLEKVTC</sequence>
<reference evidence="3" key="1">
    <citation type="journal article" date="2010" name="Mol. Biosyst.">
        <title>Complete genome sequence and comparative analysis of Shewanella violacea, a psychrophilic and piezophilic bacterium from deep sea floor sediments.</title>
        <authorList>
            <person name="Aono E."/>
            <person name="Baba T."/>
            <person name="Ara T."/>
            <person name="Nishi T."/>
            <person name="Nakamichi T."/>
            <person name="Inamoto E."/>
            <person name="Toyonaga H."/>
            <person name="Hasegawa M."/>
            <person name="Takai Y."/>
            <person name="Okumura Y."/>
            <person name="Baba M."/>
            <person name="Tomita M."/>
            <person name="Kato C."/>
            <person name="Oshima T."/>
            <person name="Nakasone K."/>
            <person name="Mori H."/>
        </authorList>
    </citation>
    <scope>NUCLEOTIDE SEQUENCE [LARGE SCALE GENOMIC DNA]</scope>
    <source>
        <strain evidence="3">JCM 10179 / CIP 106290 / LMG 19151 / DSS12</strain>
    </source>
</reference>
<dbReference type="eggNOG" id="COG0500">
    <property type="taxonomic scope" value="Bacteria"/>
</dbReference>
<dbReference type="STRING" id="637905.SVI_2451"/>
<dbReference type="AlphaFoldDB" id="D4ZL73"/>
<dbReference type="InterPro" id="IPR029063">
    <property type="entry name" value="SAM-dependent_MTases_sf"/>
</dbReference>
<organism evidence="2 3">
    <name type="scientific">Shewanella violacea (strain JCM 10179 / CIP 106290 / LMG 19151 / DSS12)</name>
    <dbReference type="NCBI Taxonomy" id="637905"/>
    <lineage>
        <taxon>Bacteria</taxon>
        <taxon>Pseudomonadati</taxon>
        <taxon>Pseudomonadota</taxon>
        <taxon>Gammaproteobacteria</taxon>
        <taxon>Alteromonadales</taxon>
        <taxon>Shewanellaceae</taxon>
        <taxon>Shewanella</taxon>
    </lineage>
</organism>
<dbReference type="CDD" id="cd02440">
    <property type="entry name" value="AdoMet_MTases"/>
    <property type="match status" value="1"/>
</dbReference>
<proteinExistence type="predicted"/>